<name>A0A7H1NPN9_9PROT</name>
<reference evidence="1 2" key="1">
    <citation type="submission" date="2020-08" db="EMBL/GenBank/DDBJ databases">
        <title>Complete genome sequence of Entomobacter blattae G55GP.</title>
        <authorList>
            <person name="Poehlein A."/>
            <person name="Guzman J."/>
            <person name="Daniel R."/>
            <person name="Vilcinskas A."/>
        </authorList>
    </citation>
    <scope>NUCLEOTIDE SEQUENCE [LARGE SCALE GENOMIC DNA]</scope>
    <source>
        <strain evidence="1 2">G55GP</strain>
    </source>
</reference>
<accession>A0A7H1NPN9</accession>
<dbReference type="Proteomes" id="UP000516349">
    <property type="component" value="Chromosome"/>
</dbReference>
<evidence type="ECO:0000313" key="1">
    <source>
        <dbReference type="EMBL" id="QNT77749.1"/>
    </source>
</evidence>
<evidence type="ECO:0000313" key="2">
    <source>
        <dbReference type="Proteomes" id="UP000516349"/>
    </source>
</evidence>
<organism evidence="1 2">
    <name type="scientific">Entomobacter blattae</name>
    <dbReference type="NCBI Taxonomy" id="2762277"/>
    <lineage>
        <taxon>Bacteria</taxon>
        <taxon>Pseudomonadati</taxon>
        <taxon>Pseudomonadota</taxon>
        <taxon>Alphaproteobacteria</taxon>
        <taxon>Acetobacterales</taxon>
        <taxon>Acetobacteraceae</taxon>
        <taxon>Entomobacter</taxon>
    </lineage>
</organism>
<keyword evidence="2" id="KW-1185">Reference proteome</keyword>
<dbReference type="EMBL" id="CP060244">
    <property type="protein sequence ID" value="QNT77749.1"/>
    <property type="molecule type" value="Genomic_DNA"/>
</dbReference>
<dbReference type="InterPro" id="IPR045861">
    <property type="entry name" value="CorA_cytoplasmic_dom"/>
</dbReference>
<protein>
    <submittedName>
        <fullName evidence="1">Uncharacterized protein</fullName>
    </submittedName>
</protein>
<dbReference type="AlphaFoldDB" id="A0A7H1NPN9"/>
<dbReference type="KEGG" id="ebla:JGUZn3_05010"/>
<dbReference type="SUPFAM" id="SSF143865">
    <property type="entry name" value="CorA soluble domain-like"/>
    <property type="match status" value="1"/>
</dbReference>
<proteinExistence type="predicted"/>
<sequence length="111" mass="12972">MLLAHNWGQSSQEYSDQEHAAKLHENIPWLDLLNPTEEEENIAEKITGFRIPTRVDMEEIESSSRLYMEDDRVYMTTPMIRFLGESFVVSPVGFVLNGLQLNDPLFKFYLF</sequence>
<gene>
    <name evidence="1" type="ORF">JGUZn3_05010</name>
</gene>
<dbReference type="RefSeq" id="WP_238996870.1">
    <property type="nucleotide sequence ID" value="NZ_CP060244.1"/>
</dbReference>